<reference evidence="2" key="1">
    <citation type="submission" date="2021-01" db="EMBL/GenBank/DDBJ databases">
        <authorList>
            <consortium name="Genoscope - CEA"/>
            <person name="William W."/>
        </authorList>
    </citation>
    <scope>NUCLEOTIDE SEQUENCE</scope>
</reference>
<sequence length="923" mass="109818">MKKVQQPSQVSLINRQMSVQMDIGNFSMQSPDKDVYCPKTLSQAKIQTHGSSPYIQSPLFEGRQLITIQPSPPQKLENTYQYKLNTKTLSQNYEVLKPYNQQDFIKSSNDSKPNYETYKYEYHKTYAGNFQSEFNKDPTIDAKSNTLKKDGTILQIKENYTLNTNSTINDHQITGAHGKLSSQNYGILQQKPKLPTEISRISGLLRDFMSGVQRFISDRKMPDNINDKMIEILSSFRKLEDLFNVENSDNDSKSQTMAEDYDRLKTILEQLQTKMSALVQENQKLNKSLFEQEQKVLEEKKIRQQAEDKANQVDKEFNRVFECLQINQKENEDMKRKLQQMDNLKSIKINQNKIINEDFQDYKQKNQTLQKDYDLLESKYKQLLSEKANQKEILKSPLMMKSIHSSTSKLSEQLELKLLQLQIENDNLKAEMAHNQVDSKAIDSKNEMIQRLDEKIKQILKEKASSEEQSVQICHNLEILNDQLKNDLSIKETEISNIIKQRNEMERELKGQINNYTQQQKGFEEKLQKSKQDYQKLLDEYKQMDLKKNKMQEEFKLNEKKIEQLNQEIQFQKQEFKKAIDKNQSLLIKNDQMNQQLLQQNVVQQQLNHQIEGLKQTENALRIECDRLNKVNQATQQEMKYQVTELNEMIQLQGRRTQEKERQINELIEELSEMKDQYEIQKKVCQENINDLERRLKNTKLQNEELLQIKEQEILDLKQTMEQQLKILDKRNALSSYDFEQREQQFQIEIQSKNDQIETLKLEVEKMRSQSFNTQEELLRIGILQNQNQAIISNLRNELNQSKQEQQNLHEMLKKRKEETEQLHLNLEEIRKEQQNRKINEDSRRSILRQQDLQITLENLQRDNLSLQQKVNALSNENNRKQRELNDKNDEFLNLKRKYDETIQNLDRLEKRWGEKIDQHRRI</sequence>
<proteinExistence type="predicted"/>
<gene>
    <name evidence="2" type="ORF">PSON_ATCC_30995.1.T0130463</name>
</gene>
<protein>
    <submittedName>
        <fullName evidence="2">Uncharacterized protein</fullName>
    </submittedName>
</protein>
<dbReference type="Proteomes" id="UP000692954">
    <property type="component" value="Unassembled WGS sequence"/>
</dbReference>
<keyword evidence="1" id="KW-0175">Coiled coil</keyword>
<dbReference type="AlphaFoldDB" id="A0A8S1KZD1"/>
<evidence type="ECO:0000256" key="1">
    <source>
        <dbReference type="SAM" id="Coils"/>
    </source>
</evidence>
<keyword evidence="3" id="KW-1185">Reference proteome</keyword>
<name>A0A8S1KZD1_9CILI</name>
<accession>A0A8S1KZD1</accession>
<dbReference type="EMBL" id="CAJJDN010000013">
    <property type="protein sequence ID" value="CAD8059811.1"/>
    <property type="molecule type" value="Genomic_DNA"/>
</dbReference>
<comment type="caution">
    <text evidence="2">The sequence shown here is derived from an EMBL/GenBank/DDBJ whole genome shotgun (WGS) entry which is preliminary data.</text>
</comment>
<dbReference type="OrthoDB" id="308282at2759"/>
<organism evidence="2 3">
    <name type="scientific">Paramecium sonneborni</name>
    <dbReference type="NCBI Taxonomy" id="65129"/>
    <lineage>
        <taxon>Eukaryota</taxon>
        <taxon>Sar</taxon>
        <taxon>Alveolata</taxon>
        <taxon>Ciliophora</taxon>
        <taxon>Intramacronucleata</taxon>
        <taxon>Oligohymenophorea</taxon>
        <taxon>Peniculida</taxon>
        <taxon>Parameciidae</taxon>
        <taxon>Paramecium</taxon>
    </lineage>
</organism>
<evidence type="ECO:0000313" key="3">
    <source>
        <dbReference type="Proteomes" id="UP000692954"/>
    </source>
</evidence>
<evidence type="ECO:0000313" key="2">
    <source>
        <dbReference type="EMBL" id="CAD8059811.1"/>
    </source>
</evidence>
<feature type="coiled-coil region" evidence="1">
    <location>
        <begin position="254"/>
        <end position="912"/>
    </location>
</feature>